<keyword evidence="1" id="KW-0812">Transmembrane</keyword>
<accession>A0A382Z8A1</accession>
<organism evidence="2">
    <name type="scientific">marine metagenome</name>
    <dbReference type="NCBI Taxonomy" id="408172"/>
    <lineage>
        <taxon>unclassified sequences</taxon>
        <taxon>metagenomes</taxon>
        <taxon>ecological metagenomes</taxon>
    </lineage>
</organism>
<sequence length="40" mass="4881">MIGDKRYMTSIFYIVYHFILFFILYLFVDTYSSLATMKDL</sequence>
<dbReference type="EMBL" id="UINC01181307">
    <property type="protein sequence ID" value="SVD90938.1"/>
    <property type="molecule type" value="Genomic_DNA"/>
</dbReference>
<keyword evidence="1" id="KW-0472">Membrane</keyword>
<keyword evidence="1" id="KW-1133">Transmembrane helix</keyword>
<evidence type="ECO:0000313" key="2">
    <source>
        <dbReference type="EMBL" id="SVD90938.1"/>
    </source>
</evidence>
<protein>
    <submittedName>
        <fullName evidence="2">Uncharacterized protein</fullName>
    </submittedName>
</protein>
<gene>
    <name evidence="2" type="ORF">METZ01_LOCUS443792</name>
</gene>
<evidence type="ECO:0000256" key="1">
    <source>
        <dbReference type="SAM" id="Phobius"/>
    </source>
</evidence>
<feature type="transmembrane region" description="Helical" evidence="1">
    <location>
        <begin position="7"/>
        <end position="28"/>
    </location>
</feature>
<proteinExistence type="predicted"/>
<name>A0A382Z8A1_9ZZZZ</name>
<dbReference type="AlphaFoldDB" id="A0A382Z8A1"/>
<reference evidence="2" key="1">
    <citation type="submission" date="2018-05" db="EMBL/GenBank/DDBJ databases">
        <authorList>
            <person name="Lanie J.A."/>
            <person name="Ng W.-L."/>
            <person name="Kazmierczak K.M."/>
            <person name="Andrzejewski T.M."/>
            <person name="Davidsen T.M."/>
            <person name="Wayne K.J."/>
            <person name="Tettelin H."/>
            <person name="Glass J.I."/>
            <person name="Rusch D."/>
            <person name="Podicherti R."/>
            <person name="Tsui H.-C.T."/>
            <person name="Winkler M.E."/>
        </authorList>
    </citation>
    <scope>NUCLEOTIDE SEQUENCE</scope>
</reference>